<keyword evidence="7" id="KW-0408">Iron</keyword>
<evidence type="ECO:0000256" key="5">
    <source>
        <dbReference type="ARBA" id="ARBA00022723"/>
    </source>
</evidence>
<evidence type="ECO:0000313" key="12">
    <source>
        <dbReference type="Proteomes" id="UP001351900"/>
    </source>
</evidence>
<dbReference type="Pfam" id="PF01475">
    <property type="entry name" value="FUR"/>
    <property type="match status" value="1"/>
</dbReference>
<dbReference type="InterPro" id="IPR043135">
    <property type="entry name" value="Fur_C"/>
</dbReference>
<dbReference type="Gene3D" id="1.10.10.10">
    <property type="entry name" value="Winged helix-like DNA-binding domain superfamily/Winged helix DNA-binding domain"/>
    <property type="match status" value="1"/>
</dbReference>
<gene>
    <name evidence="11" type="ORF">V2V91_01345</name>
</gene>
<evidence type="ECO:0000256" key="9">
    <source>
        <dbReference type="ARBA" id="ARBA00023125"/>
    </source>
</evidence>
<keyword evidence="12" id="KW-1185">Reference proteome</keyword>
<evidence type="ECO:0000313" key="11">
    <source>
        <dbReference type="EMBL" id="MEF2253779.1"/>
    </source>
</evidence>
<evidence type="ECO:0000256" key="10">
    <source>
        <dbReference type="ARBA" id="ARBA00023163"/>
    </source>
</evidence>
<dbReference type="CDD" id="cd07153">
    <property type="entry name" value="Fur_like"/>
    <property type="match status" value="1"/>
</dbReference>
<reference evidence="11 12" key="1">
    <citation type="submission" date="2024-01" db="EMBL/GenBank/DDBJ databases">
        <title>the genome sequence of strain Microbacterium schleiferi NBRC 15075.</title>
        <authorList>
            <person name="Ding Y."/>
            <person name="Zhang G."/>
        </authorList>
    </citation>
    <scope>NUCLEOTIDE SEQUENCE [LARGE SCALE GENOMIC DNA]</scope>
    <source>
        <strain evidence="11 12">NBRC 15075</strain>
    </source>
</reference>
<dbReference type="InterPro" id="IPR002481">
    <property type="entry name" value="FUR"/>
</dbReference>
<keyword evidence="5" id="KW-0479">Metal-binding</keyword>
<accession>A0ABU7V4N9</accession>
<keyword evidence="10" id="KW-0804">Transcription</keyword>
<evidence type="ECO:0000256" key="6">
    <source>
        <dbReference type="ARBA" id="ARBA00022833"/>
    </source>
</evidence>
<proteinExistence type="inferred from homology"/>
<evidence type="ECO:0000256" key="7">
    <source>
        <dbReference type="ARBA" id="ARBA00023004"/>
    </source>
</evidence>
<keyword evidence="4" id="KW-0678">Repressor</keyword>
<dbReference type="InterPro" id="IPR036388">
    <property type="entry name" value="WH-like_DNA-bd_sf"/>
</dbReference>
<evidence type="ECO:0000256" key="3">
    <source>
        <dbReference type="ARBA" id="ARBA00022490"/>
    </source>
</evidence>
<protein>
    <submittedName>
        <fullName evidence="11">Fur family transcriptional regulator</fullName>
    </submittedName>
</protein>
<comment type="subcellular location">
    <subcellularLocation>
        <location evidence="1">Cytoplasm</location>
    </subcellularLocation>
</comment>
<sequence length="163" mass="17303">MDARGIAGPEPVESVIRAAGLRVTSARLAVLDALREHPHASADAIFADVDHRAPGTTLQSVYNALSDFEAAGLVRRIQPAGQPMRFEVRIDDNHHHLVCTSCGRVEDVDCVTGEAPCLHPSQTHGFALAQAEITFWGVCAACAAPETDSSSPTHNPTVTEGRS</sequence>
<name>A0ABU7V4N9_9MICO</name>
<dbReference type="PANTHER" id="PTHR33202">
    <property type="entry name" value="ZINC UPTAKE REGULATION PROTEIN"/>
    <property type="match status" value="1"/>
</dbReference>
<dbReference type="Proteomes" id="UP001351900">
    <property type="component" value="Unassembled WGS sequence"/>
</dbReference>
<dbReference type="EMBL" id="JAZHOV010000001">
    <property type="protein sequence ID" value="MEF2253779.1"/>
    <property type="molecule type" value="Genomic_DNA"/>
</dbReference>
<keyword evidence="8" id="KW-0805">Transcription regulation</keyword>
<comment type="caution">
    <text evidence="11">The sequence shown here is derived from an EMBL/GenBank/DDBJ whole genome shotgun (WGS) entry which is preliminary data.</text>
</comment>
<keyword evidence="3" id="KW-0963">Cytoplasm</keyword>
<dbReference type="InterPro" id="IPR036390">
    <property type="entry name" value="WH_DNA-bd_sf"/>
</dbReference>
<dbReference type="RefSeq" id="WP_292712147.1">
    <property type="nucleotide sequence ID" value="NZ_BAAAUO010000003.1"/>
</dbReference>
<dbReference type="PANTHER" id="PTHR33202:SF18">
    <property type="entry name" value="TRANSCRIPTIONAL REGULATOR FURA"/>
    <property type="match status" value="1"/>
</dbReference>
<evidence type="ECO:0000256" key="4">
    <source>
        <dbReference type="ARBA" id="ARBA00022491"/>
    </source>
</evidence>
<dbReference type="Gene3D" id="3.30.1490.190">
    <property type="match status" value="1"/>
</dbReference>
<evidence type="ECO:0000256" key="1">
    <source>
        <dbReference type="ARBA" id="ARBA00004496"/>
    </source>
</evidence>
<evidence type="ECO:0000256" key="2">
    <source>
        <dbReference type="ARBA" id="ARBA00007957"/>
    </source>
</evidence>
<comment type="similarity">
    <text evidence="2">Belongs to the Fur family.</text>
</comment>
<keyword evidence="9" id="KW-0238">DNA-binding</keyword>
<dbReference type="SUPFAM" id="SSF46785">
    <property type="entry name" value="Winged helix' DNA-binding domain"/>
    <property type="match status" value="1"/>
</dbReference>
<evidence type="ECO:0000256" key="8">
    <source>
        <dbReference type="ARBA" id="ARBA00023015"/>
    </source>
</evidence>
<keyword evidence="6" id="KW-0862">Zinc</keyword>
<organism evidence="11 12">
    <name type="scientific">Microbacterium schleiferi</name>
    <dbReference type="NCBI Taxonomy" id="69362"/>
    <lineage>
        <taxon>Bacteria</taxon>
        <taxon>Bacillati</taxon>
        <taxon>Actinomycetota</taxon>
        <taxon>Actinomycetes</taxon>
        <taxon>Micrococcales</taxon>
        <taxon>Microbacteriaceae</taxon>
        <taxon>Microbacterium</taxon>
    </lineage>
</organism>